<accession>A0A915BZZ4</accession>
<dbReference type="AlphaFoldDB" id="A0A915BZZ4"/>
<protein>
    <recommendedName>
        <fullName evidence="1">non-specific serine/threonine protein kinase</fullName>
        <ecNumber evidence="1">2.7.11.1</ecNumber>
    </recommendedName>
</protein>
<evidence type="ECO:0000259" key="3">
    <source>
        <dbReference type="Pfam" id="PF25030"/>
    </source>
</evidence>
<dbReference type="GO" id="GO:0004674">
    <property type="term" value="F:protein serine/threonine kinase activity"/>
    <property type="evidence" value="ECO:0007669"/>
    <property type="project" value="UniProtKB-EC"/>
</dbReference>
<evidence type="ECO:0000256" key="2">
    <source>
        <dbReference type="ARBA" id="ARBA00022777"/>
    </source>
</evidence>
<name>A0A915BZZ4_PARUN</name>
<dbReference type="Pfam" id="PF25030">
    <property type="entry name" value="M-HEAT_ATR"/>
    <property type="match status" value="1"/>
</dbReference>
<feature type="domain" description="Serine/threonine-protein kinase ATR-like M-HEAT region" evidence="3">
    <location>
        <begin position="17"/>
        <end position="184"/>
    </location>
</feature>
<proteinExistence type="predicted"/>
<keyword evidence="2" id="KW-0808">Transferase</keyword>
<dbReference type="Proteomes" id="UP000887569">
    <property type="component" value="Unplaced"/>
</dbReference>
<dbReference type="WBParaSite" id="PgR075_g030_t01">
    <property type="protein sequence ID" value="PgR075_g030_t01"/>
    <property type="gene ID" value="PgR075_g030"/>
</dbReference>
<reference evidence="5" key="1">
    <citation type="submission" date="2022-11" db="UniProtKB">
        <authorList>
            <consortium name="WormBaseParasite"/>
        </authorList>
    </citation>
    <scope>IDENTIFICATION</scope>
</reference>
<keyword evidence="4" id="KW-1185">Reference proteome</keyword>
<organism evidence="4 5">
    <name type="scientific">Parascaris univalens</name>
    <name type="common">Nematode worm</name>
    <dbReference type="NCBI Taxonomy" id="6257"/>
    <lineage>
        <taxon>Eukaryota</taxon>
        <taxon>Metazoa</taxon>
        <taxon>Ecdysozoa</taxon>
        <taxon>Nematoda</taxon>
        <taxon>Chromadorea</taxon>
        <taxon>Rhabditida</taxon>
        <taxon>Spirurina</taxon>
        <taxon>Ascaridomorpha</taxon>
        <taxon>Ascaridoidea</taxon>
        <taxon>Ascarididae</taxon>
        <taxon>Parascaris</taxon>
    </lineage>
</organism>
<evidence type="ECO:0000313" key="4">
    <source>
        <dbReference type="Proteomes" id="UP000887569"/>
    </source>
</evidence>
<keyword evidence="2" id="KW-0418">Kinase</keyword>
<evidence type="ECO:0000313" key="5">
    <source>
        <dbReference type="WBParaSite" id="PgR075_g030_t01"/>
    </source>
</evidence>
<dbReference type="EC" id="2.7.11.1" evidence="1"/>
<sequence length="216" mass="24300">QIRDCHLKALFDSLSGVVESDAVFARFILPQLILQGIIEHNAPIIAECEEEMKAVMQRALVEDGWPRLAAHVIFSVTDCLERYAIHRLTKKIPSDTVLERTSGLLSRVLNERLQDGTLLAVTAAEKCHCAARALRWCEQYAINQDAQGHNIFDKSQYYSLQRIYSELDDLDGILGAFETIKLNSTPTINECILAFEANGDYSEALPLYQQSSEQKV</sequence>
<dbReference type="InterPro" id="IPR056802">
    <property type="entry name" value="ATR-like_M-HEAT"/>
</dbReference>
<evidence type="ECO:0000256" key="1">
    <source>
        <dbReference type="ARBA" id="ARBA00012513"/>
    </source>
</evidence>